<comment type="caution">
    <text evidence="1">The sequence shown here is derived from an EMBL/GenBank/DDBJ whole genome shotgun (WGS) entry which is preliminary data.</text>
</comment>
<reference evidence="2 4" key="2">
    <citation type="submission" date="2018-08" db="EMBL/GenBank/DDBJ databases">
        <title>Bacillus clarus sp. nov. strain PS00077A.</title>
        <authorList>
            <person name="Mendez Acevedo M."/>
            <person name="Carroll L."/>
            <person name="Mukherjee M."/>
            <person name="Wiedmann M."/>
            <person name="Kovac J."/>
        </authorList>
    </citation>
    <scope>NUCLEOTIDE SEQUENCE [LARGE SCALE GENOMIC DNA]</scope>
    <source>
        <strain evidence="2 4">PS00077A</strain>
    </source>
</reference>
<dbReference type="EMBL" id="JMQC01000008">
    <property type="protein sequence ID" value="KFM99694.1"/>
    <property type="molecule type" value="Genomic_DNA"/>
</dbReference>
<dbReference type="Pfam" id="PF13125">
    <property type="entry name" value="DUF3958"/>
    <property type="match status" value="1"/>
</dbReference>
<evidence type="ECO:0000313" key="2">
    <source>
        <dbReference type="EMBL" id="RFT63473.1"/>
    </source>
</evidence>
<name>A0A090YML1_9BACI</name>
<gene>
    <name evidence="2" type="ORF">D0U04_25125</name>
    <name evidence="1" type="ORF">DJ93_335</name>
</gene>
<protein>
    <submittedName>
        <fullName evidence="2">DUF3958 domain-containing protein</fullName>
    </submittedName>
</protein>
<dbReference type="Proteomes" id="UP000029389">
    <property type="component" value="Unassembled WGS sequence"/>
</dbReference>
<sequence>MSQDIEKQINQLNQKLRSVFEEQNRNQSAIQTQEQVAEDFHVWKNQNHRLFDRILGTWHRDRELSLFFMNMSQDAQHIERKLTFELENQKETLLKEKRNLSDLENDLYYQKQNLAKEVNS</sequence>
<dbReference type="PATRIC" id="fig|1405.8.peg.509"/>
<keyword evidence="4" id="KW-1185">Reference proteome</keyword>
<evidence type="ECO:0000313" key="1">
    <source>
        <dbReference type="EMBL" id="KFM99694.1"/>
    </source>
</evidence>
<dbReference type="Proteomes" id="UP000264294">
    <property type="component" value="Unassembled WGS sequence"/>
</dbReference>
<dbReference type="InterPro" id="IPR025014">
    <property type="entry name" value="DUF3958"/>
</dbReference>
<accession>A0A090YML1</accession>
<dbReference type="RefSeq" id="WP_042979018.1">
    <property type="nucleotide sequence ID" value="NZ_JMQC01000008.1"/>
</dbReference>
<evidence type="ECO:0000313" key="3">
    <source>
        <dbReference type="Proteomes" id="UP000029389"/>
    </source>
</evidence>
<organism evidence="1 3">
    <name type="scientific">Bacillus clarus</name>
    <dbReference type="NCBI Taxonomy" id="2338372"/>
    <lineage>
        <taxon>Bacteria</taxon>
        <taxon>Bacillati</taxon>
        <taxon>Bacillota</taxon>
        <taxon>Bacilli</taxon>
        <taxon>Bacillales</taxon>
        <taxon>Bacillaceae</taxon>
        <taxon>Bacillus</taxon>
        <taxon>Bacillus cereus group</taxon>
    </lineage>
</organism>
<proteinExistence type="predicted"/>
<dbReference type="AlphaFoldDB" id="A0A090YML1"/>
<evidence type="ECO:0000313" key="4">
    <source>
        <dbReference type="Proteomes" id="UP000264294"/>
    </source>
</evidence>
<dbReference type="EMBL" id="QVOD01000047">
    <property type="protein sequence ID" value="RFT63473.1"/>
    <property type="molecule type" value="Genomic_DNA"/>
</dbReference>
<reference evidence="1 3" key="1">
    <citation type="submission" date="2014-04" db="EMBL/GenBank/DDBJ databases">
        <authorList>
            <person name="Bishop-Lilly K.A."/>
            <person name="Broomall S.M."/>
            <person name="Chain P.S."/>
            <person name="Chertkov O."/>
            <person name="Coyne S.R."/>
            <person name="Daligault H.E."/>
            <person name="Davenport K.W."/>
            <person name="Erkkila T."/>
            <person name="Frey K.G."/>
            <person name="Gibbons H.S."/>
            <person name="Gu W."/>
            <person name="Jaissle J."/>
            <person name="Johnson S.L."/>
            <person name="Koroleva G.I."/>
            <person name="Ladner J.T."/>
            <person name="Lo C.-C."/>
            <person name="Minogue T.D."/>
            <person name="Munk C."/>
            <person name="Palacios G.F."/>
            <person name="Redden C.L."/>
            <person name="Rosenzweig C.N."/>
            <person name="Scholz M.B."/>
            <person name="Teshima H."/>
            <person name="Xu Y."/>
        </authorList>
    </citation>
    <scope>NUCLEOTIDE SEQUENCE [LARGE SCALE GENOMIC DNA]</scope>
    <source>
        <strain evidence="1 3">BHP</strain>
    </source>
</reference>